<dbReference type="PRINTS" id="PR01159">
    <property type="entry name" value="DNAGYRASEB"/>
</dbReference>
<dbReference type="Pfam" id="PF02518">
    <property type="entry name" value="HATPase_c"/>
    <property type="match status" value="1"/>
</dbReference>
<comment type="cofactor">
    <cofactor evidence="11">
        <name>Mg(2+)</name>
        <dbReference type="ChEBI" id="CHEBI:18420"/>
    </cofactor>
    <cofactor evidence="11">
        <name>Mn(2+)</name>
        <dbReference type="ChEBI" id="CHEBI:29035"/>
    </cofactor>
    <cofactor evidence="11">
        <name>Ca(2+)</name>
        <dbReference type="ChEBI" id="CHEBI:29108"/>
    </cofactor>
    <text evidence="11">Binds two Mg(2+) per subunit. The magnesium ions form salt bridges with both the protein and the DNA. Can also accept other divalent metal cations, such as Mn(2+) or Ca(2+).</text>
</comment>
<dbReference type="RefSeq" id="WP_087679371.1">
    <property type="nucleotide sequence ID" value="NZ_FUWV01000016.1"/>
</dbReference>
<evidence type="ECO:0000313" key="14">
    <source>
        <dbReference type="Proteomes" id="UP000196365"/>
    </source>
</evidence>
<dbReference type="AlphaFoldDB" id="A0A1T4PD68"/>
<dbReference type="SUPFAM" id="SSF56719">
    <property type="entry name" value="Type II DNA topoisomerase"/>
    <property type="match status" value="1"/>
</dbReference>
<keyword evidence="8" id="KW-0238">DNA-binding</keyword>
<dbReference type="PANTHER" id="PTHR45866:SF1">
    <property type="entry name" value="DNA GYRASE SUBUNIT B, MITOCHONDRIAL"/>
    <property type="match status" value="1"/>
</dbReference>
<proteinExistence type="inferred from homology"/>
<feature type="site" description="Interaction with DNA" evidence="11">
    <location>
        <position position="455"/>
    </location>
</feature>
<organism evidence="13 14">
    <name type="scientific">Garciella nitratireducens DSM 15102</name>
    <dbReference type="NCBI Taxonomy" id="1121911"/>
    <lineage>
        <taxon>Bacteria</taxon>
        <taxon>Bacillati</taxon>
        <taxon>Bacillota</taxon>
        <taxon>Clostridia</taxon>
        <taxon>Eubacteriales</taxon>
        <taxon>Eubacteriaceae</taxon>
        <taxon>Garciella</taxon>
    </lineage>
</organism>
<comment type="function">
    <text evidence="11">A type II topoisomerase that negatively supercoils closed circular double-stranded (ds) DNA in an ATP-dependent manner to modulate DNA topology and maintain chromosomes in an underwound state. Negative supercoiling favors strand separation, and DNA replication, transcription, recombination and repair, all of which involve strand separation. Also able to catalyze the interconversion of other topological isomers of dsDNA rings, including catenanes and knotted rings. Type II topoisomerases break and join 2 DNA strands simultaneously in an ATP-dependent manner.</text>
</comment>
<dbReference type="Gene3D" id="3.40.50.670">
    <property type="match status" value="1"/>
</dbReference>
<dbReference type="InterPro" id="IPR002288">
    <property type="entry name" value="DNA_gyrase_B_C"/>
</dbReference>
<dbReference type="GO" id="GO:0006261">
    <property type="term" value="P:DNA-templated DNA replication"/>
    <property type="evidence" value="ECO:0007669"/>
    <property type="project" value="UniProtKB-UniRule"/>
</dbReference>
<dbReference type="GO" id="GO:0003677">
    <property type="term" value="F:DNA binding"/>
    <property type="evidence" value="ECO:0007669"/>
    <property type="project" value="UniProtKB-KW"/>
</dbReference>
<gene>
    <name evidence="11" type="primary">gyrB</name>
    <name evidence="13" type="ORF">SAMN02745973_02016</name>
</gene>
<comment type="miscellaneous">
    <text evidence="11">Few gyrases are as efficient as E.coli at forming negative supercoils. Not all organisms have 2 type II topoisomerases; in organisms with a single type II topoisomerase this enzyme also has to decatenate newly replicated chromosomes.</text>
</comment>
<dbReference type="NCBIfam" id="NF011501">
    <property type="entry name" value="PRK14939.1"/>
    <property type="match status" value="1"/>
</dbReference>
<evidence type="ECO:0000259" key="12">
    <source>
        <dbReference type="PROSITE" id="PS50880"/>
    </source>
</evidence>
<dbReference type="InterPro" id="IPR018522">
    <property type="entry name" value="TopoIIA_CS"/>
</dbReference>
<dbReference type="InterPro" id="IPR006171">
    <property type="entry name" value="TOPRIM_dom"/>
</dbReference>
<dbReference type="NCBIfam" id="TIGR01059">
    <property type="entry name" value="gyrB"/>
    <property type="match status" value="1"/>
</dbReference>
<evidence type="ECO:0000256" key="2">
    <source>
        <dbReference type="ARBA" id="ARBA00010708"/>
    </source>
</evidence>
<evidence type="ECO:0000256" key="1">
    <source>
        <dbReference type="ARBA" id="ARBA00000185"/>
    </source>
</evidence>
<dbReference type="EC" id="5.6.2.2" evidence="11"/>
<evidence type="ECO:0000256" key="3">
    <source>
        <dbReference type="ARBA" id="ARBA00022723"/>
    </source>
</evidence>
<dbReference type="Pfam" id="PF00986">
    <property type="entry name" value="DNA_gyraseB_C"/>
    <property type="match status" value="1"/>
</dbReference>
<comment type="similarity">
    <text evidence="2 11">Belongs to the type II topoisomerase GyrB family.</text>
</comment>
<dbReference type="CDD" id="cd03366">
    <property type="entry name" value="TOPRIM_TopoIIA_GyrB"/>
    <property type="match status" value="1"/>
</dbReference>
<feature type="binding site" evidence="11">
    <location>
        <position position="505"/>
    </location>
    <ligand>
        <name>Mg(2+)</name>
        <dbReference type="ChEBI" id="CHEBI:18420"/>
        <label>2</label>
    </ligand>
</feature>
<evidence type="ECO:0000256" key="4">
    <source>
        <dbReference type="ARBA" id="ARBA00022741"/>
    </source>
</evidence>
<evidence type="ECO:0000256" key="5">
    <source>
        <dbReference type="ARBA" id="ARBA00022840"/>
    </source>
</evidence>
<dbReference type="InterPro" id="IPR034160">
    <property type="entry name" value="TOPRIM_GyrB"/>
</dbReference>
<dbReference type="GO" id="GO:0046872">
    <property type="term" value="F:metal ion binding"/>
    <property type="evidence" value="ECO:0007669"/>
    <property type="project" value="UniProtKB-KW"/>
</dbReference>
<dbReference type="Gene3D" id="3.30.230.10">
    <property type="match status" value="1"/>
</dbReference>
<evidence type="ECO:0000256" key="8">
    <source>
        <dbReference type="ARBA" id="ARBA00023125"/>
    </source>
</evidence>
<evidence type="ECO:0000256" key="7">
    <source>
        <dbReference type="ARBA" id="ARBA00023029"/>
    </source>
</evidence>
<keyword evidence="4 11" id="KW-0547">Nucleotide-binding</keyword>
<dbReference type="InterPro" id="IPR001241">
    <property type="entry name" value="Topo_IIA"/>
</dbReference>
<dbReference type="SUPFAM" id="SSF54211">
    <property type="entry name" value="Ribosomal protein S5 domain 2-like"/>
    <property type="match status" value="1"/>
</dbReference>
<dbReference type="GO" id="GO:0005524">
    <property type="term" value="F:ATP binding"/>
    <property type="evidence" value="ECO:0007669"/>
    <property type="project" value="UniProtKB-UniRule"/>
</dbReference>
<keyword evidence="11" id="KW-0963">Cytoplasm</keyword>
<dbReference type="InterPro" id="IPR013759">
    <property type="entry name" value="Topo_IIA_B_C"/>
</dbReference>
<feature type="binding site" evidence="11">
    <location>
        <position position="503"/>
    </location>
    <ligand>
        <name>Mg(2+)</name>
        <dbReference type="ChEBI" id="CHEBI:18420"/>
        <label>1</label>
        <note>catalytic</note>
    </ligand>
</feature>
<feature type="domain" description="Toprim" evidence="12">
    <location>
        <begin position="424"/>
        <end position="538"/>
    </location>
</feature>
<dbReference type="PROSITE" id="PS50880">
    <property type="entry name" value="TOPRIM"/>
    <property type="match status" value="1"/>
</dbReference>
<feature type="site" description="Interaction with DNA" evidence="11">
    <location>
        <position position="458"/>
    </location>
</feature>
<protein>
    <recommendedName>
        <fullName evidence="11">DNA gyrase subunit B</fullName>
        <ecNumber evidence="11">5.6.2.2</ecNumber>
    </recommendedName>
</protein>
<dbReference type="CDD" id="cd16928">
    <property type="entry name" value="HATPase_GyrB-like"/>
    <property type="match status" value="1"/>
</dbReference>
<sequence>MELQNKNQDTYGAEQIQVLEGLEAVRKRPGMYIGSTGPRGLHHLVYEVVDNSIDEALAGFCQNIYVTIHSDNSISVEDDGRGIPVGMHPKMKKPAVEVALTVLHAGGKFGGGGYKVSGGLHGVGVSVVNALSQWLEVKIYQDGKIYKQTYERGKPTSKLTIIGDTDRTGTIISFKPDYQIFEELEYNFQILENRLRELAFLNKGINIVLKDEREGQEKEQKFHYEGGIIHFVEYLNENKTPLYKQIFHFETKKEDVLIDVALQYNDSYTETIFTFANNIDTTEGGVHLSGFKSALTRTINDYARKNNLIKENEKNLSGEDVREGLTAIISVKLTDPQFEGQTKTKLGNTEVRGLVEQAVSEKFSYFLEENPSVAKIIVDKALTASRARAAAKKARELTRRKSALESTALPGKLADCSEKDPSKSEIYIVEGDSAGGSAKQGRDRKIMAILPLRGKILNVEKARLDRILNADTIRSLITAIGTGVGDDFDIEKARYHKIIIMTDADVDGAHIRTLLLTFFYRYMRPIIDAGYLYIAQPPLYKVKKGKFEEYVFSDKELQKILDQMGRDGNPPEIQRYKGLGEMNPEQLWETTMDPENRILLQVTLEDAIRADGIFTKLMGDKVEPRRQFIQENAKKVKNLDV</sequence>
<evidence type="ECO:0000256" key="9">
    <source>
        <dbReference type="ARBA" id="ARBA00023235"/>
    </source>
</evidence>
<dbReference type="InterPro" id="IPR003594">
    <property type="entry name" value="HATPase_dom"/>
</dbReference>
<dbReference type="SMART" id="SM00433">
    <property type="entry name" value="TOP2c"/>
    <property type="match status" value="1"/>
</dbReference>
<dbReference type="FunFam" id="3.30.565.10:FF:000002">
    <property type="entry name" value="DNA gyrase subunit B"/>
    <property type="match status" value="1"/>
</dbReference>
<dbReference type="PANTHER" id="PTHR45866">
    <property type="entry name" value="DNA GYRASE/TOPOISOMERASE SUBUNIT B"/>
    <property type="match status" value="1"/>
</dbReference>
<keyword evidence="3 11" id="KW-0479">Metal-binding</keyword>
<comment type="subcellular location">
    <subcellularLocation>
        <location evidence="11">Cytoplasm</location>
    </subcellularLocation>
</comment>
<dbReference type="InterPro" id="IPR011557">
    <property type="entry name" value="GyrB"/>
</dbReference>
<dbReference type="GO" id="GO:0006265">
    <property type="term" value="P:DNA topological change"/>
    <property type="evidence" value="ECO:0007669"/>
    <property type="project" value="UniProtKB-UniRule"/>
</dbReference>
<dbReference type="SUPFAM" id="SSF55874">
    <property type="entry name" value="ATPase domain of HSP90 chaperone/DNA topoisomerase II/histidine kinase"/>
    <property type="match status" value="1"/>
</dbReference>
<dbReference type="GO" id="GO:0034335">
    <property type="term" value="F:DNA negative supercoiling activity"/>
    <property type="evidence" value="ECO:0007669"/>
    <property type="project" value="UniProtKB-ARBA"/>
</dbReference>
<dbReference type="GO" id="GO:0005737">
    <property type="term" value="C:cytoplasm"/>
    <property type="evidence" value="ECO:0007669"/>
    <property type="project" value="UniProtKB-SubCell"/>
</dbReference>
<feature type="binding site" evidence="11">
    <location>
        <position position="430"/>
    </location>
    <ligand>
        <name>Mg(2+)</name>
        <dbReference type="ChEBI" id="CHEBI:18420"/>
        <label>1</label>
        <note>catalytic</note>
    </ligand>
</feature>
<keyword evidence="7 11" id="KW-0799">Topoisomerase</keyword>
<evidence type="ECO:0000256" key="6">
    <source>
        <dbReference type="ARBA" id="ARBA00022842"/>
    </source>
</evidence>
<dbReference type="InterPro" id="IPR036890">
    <property type="entry name" value="HATPase_C_sf"/>
</dbReference>
<dbReference type="PRINTS" id="PR00418">
    <property type="entry name" value="TPI2FAMILY"/>
</dbReference>
<reference evidence="13 14" key="1">
    <citation type="submission" date="2017-02" db="EMBL/GenBank/DDBJ databases">
        <authorList>
            <person name="Peterson S.W."/>
        </authorList>
    </citation>
    <scope>NUCLEOTIDE SEQUENCE [LARGE SCALE GENOMIC DNA]</scope>
    <source>
        <strain evidence="13 14">DSM 15102</strain>
    </source>
</reference>
<dbReference type="OrthoDB" id="9802808at2"/>
<dbReference type="GO" id="GO:0005694">
    <property type="term" value="C:chromosome"/>
    <property type="evidence" value="ECO:0007669"/>
    <property type="project" value="InterPro"/>
</dbReference>
<dbReference type="Gene3D" id="3.30.565.10">
    <property type="entry name" value="Histidine kinase-like ATPase, C-terminal domain"/>
    <property type="match status" value="1"/>
</dbReference>
<keyword evidence="6 11" id="KW-0460">Magnesium</keyword>
<name>A0A1T4PD68_9FIRM</name>
<dbReference type="Pfam" id="PF00204">
    <property type="entry name" value="DNA_gyraseB"/>
    <property type="match status" value="1"/>
</dbReference>
<keyword evidence="14" id="KW-1185">Reference proteome</keyword>
<comment type="subunit">
    <text evidence="11">Heterotetramer, composed of two GyrA and two GyrB chains. In the heterotetramer, GyrA contains the active site tyrosine that forms a transient covalent intermediate with DNA, while GyrB binds cofactors and catalyzes ATP hydrolysis.</text>
</comment>
<dbReference type="InterPro" id="IPR014721">
    <property type="entry name" value="Ribsml_uS5_D2-typ_fold_subgr"/>
</dbReference>
<dbReference type="Pfam" id="PF01751">
    <property type="entry name" value="Toprim"/>
    <property type="match status" value="1"/>
</dbReference>
<dbReference type="SMART" id="SM00387">
    <property type="entry name" value="HATPase_c"/>
    <property type="match status" value="1"/>
</dbReference>
<evidence type="ECO:0000256" key="10">
    <source>
        <dbReference type="ARBA" id="ARBA00063644"/>
    </source>
</evidence>
<keyword evidence="5 11" id="KW-0067">ATP-binding</keyword>
<keyword evidence="9 11" id="KW-0413">Isomerase</keyword>
<dbReference type="Proteomes" id="UP000196365">
    <property type="component" value="Unassembled WGS sequence"/>
</dbReference>
<accession>A0A1T4PD68</accession>
<dbReference type="NCBIfam" id="NF004189">
    <property type="entry name" value="PRK05644.1"/>
    <property type="match status" value="1"/>
</dbReference>
<feature type="binding site" evidence="11">
    <location>
        <position position="503"/>
    </location>
    <ligand>
        <name>Mg(2+)</name>
        <dbReference type="ChEBI" id="CHEBI:18420"/>
        <label>2</label>
    </ligand>
</feature>
<dbReference type="InterPro" id="IPR013760">
    <property type="entry name" value="Topo_IIA-like_dom_sf"/>
</dbReference>
<dbReference type="InterPro" id="IPR000565">
    <property type="entry name" value="Topo_IIA_B"/>
</dbReference>
<comment type="catalytic activity">
    <reaction evidence="1 11">
        <text>ATP-dependent breakage, passage and rejoining of double-stranded DNA.</text>
        <dbReference type="EC" id="5.6.2.2"/>
    </reaction>
</comment>
<dbReference type="CDD" id="cd00822">
    <property type="entry name" value="TopoII_Trans_DNA_gyrase"/>
    <property type="match status" value="1"/>
</dbReference>
<dbReference type="HAMAP" id="MF_01898">
    <property type="entry name" value="GyrB"/>
    <property type="match status" value="1"/>
</dbReference>
<dbReference type="InterPro" id="IPR020568">
    <property type="entry name" value="Ribosomal_Su5_D2-typ_SF"/>
</dbReference>
<dbReference type="FunFam" id="3.30.230.10:FF:000005">
    <property type="entry name" value="DNA gyrase subunit B"/>
    <property type="match status" value="1"/>
</dbReference>
<evidence type="ECO:0000313" key="13">
    <source>
        <dbReference type="EMBL" id="SJZ89267.1"/>
    </source>
</evidence>
<evidence type="ECO:0000256" key="11">
    <source>
        <dbReference type="HAMAP-Rule" id="MF_01898"/>
    </source>
</evidence>
<dbReference type="PROSITE" id="PS00177">
    <property type="entry name" value="TOPOISOMERASE_II"/>
    <property type="match status" value="1"/>
</dbReference>
<dbReference type="FunFam" id="3.40.50.670:FF:000002">
    <property type="entry name" value="DNA gyrase subunit B"/>
    <property type="match status" value="1"/>
</dbReference>
<dbReference type="EMBL" id="FUWV01000016">
    <property type="protein sequence ID" value="SJZ89267.1"/>
    <property type="molecule type" value="Genomic_DNA"/>
</dbReference>
<dbReference type="InterPro" id="IPR013506">
    <property type="entry name" value="Topo_IIA_bsu_dom2"/>
</dbReference>
<comment type="subunit">
    <text evidence="10">Heterotetramer composed of ParC and ParE.</text>
</comment>